<dbReference type="EMBL" id="FOBW01000017">
    <property type="protein sequence ID" value="SEN66406.1"/>
    <property type="molecule type" value="Genomic_DNA"/>
</dbReference>
<feature type="domain" description="L,D-TPase catalytic" evidence="8">
    <location>
        <begin position="356"/>
        <end position="481"/>
    </location>
</feature>
<reference evidence="10" key="1">
    <citation type="submission" date="2016-10" db="EMBL/GenBank/DDBJ databases">
        <authorList>
            <person name="Varghese N."/>
            <person name="Submissions S."/>
        </authorList>
    </citation>
    <scope>NUCLEOTIDE SEQUENCE [LARGE SCALE GENOMIC DNA]</scope>
    <source>
        <strain evidence="10">B48,IBRC-M 10115,DSM 25386,CECT 8001</strain>
    </source>
</reference>
<dbReference type="GO" id="GO:0005576">
    <property type="term" value="C:extracellular region"/>
    <property type="evidence" value="ECO:0007669"/>
    <property type="project" value="TreeGrafter"/>
</dbReference>
<dbReference type="GO" id="GO:0071972">
    <property type="term" value="F:peptidoglycan L,D-transpeptidase activity"/>
    <property type="evidence" value="ECO:0007669"/>
    <property type="project" value="TreeGrafter"/>
</dbReference>
<dbReference type="PANTHER" id="PTHR30582">
    <property type="entry name" value="L,D-TRANSPEPTIDASE"/>
    <property type="match status" value="1"/>
</dbReference>
<dbReference type="GO" id="GO:0016740">
    <property type="term" value="F:transferase activity"/>
    <property type="evidence" value="ECO:0007669"/>
    <property type="project" value="UniProtKB-KW"/>
</dbReference>
<dbReference type="PANTHER" id="PTHR30582:SF33">
    <property type="entry name" value="EXPORTED PROTEIN"/>
    <property type="match status" value="1"/>
</dbReference>
<dbReference type="Pfam" id="PF03734">
    <property type="entry name" value="YkuD"/>
    <property type="match status" value="1"/>
</dbReference>
<feature type="active site" description="Proton donor/acceptor" evidence="6">
    <location>
        <position position="436"/>
    </location>
</feature>
<dbReference type="InterPro" id="IPR050979">
    <property type="entry name" value="LD-transpeptidase"/>
</dbReference>
<dbReference type="GO" id="GO:0008360">
    <property type="term" value="P:regulation of cell shape"/>
    <property type="evidence" value="ECO:0007669"/>
    <property type="project" value="UniProtKB-UniRule"/>
</dbReference>
<evidence type="ECO:0000256" key="6">
    <source>
        <dbReference type="PROSITE-ProRule" id="PRU01373"/>
    </source>
</evidence>
<name>A0A1H8IE00_9BACI</name>
<dbReference type="Proteomes" id="UP000198553">
    <property type="component" value="Unassembled WGS sequence"/>
</dbReference>
<proteinExistence type="predicted"/>
<dbReference type="Gene3D" id="2.40.440.10">
    <property type="entry name" value="L,D-transpeptidase catalytic domain-like"/>
    <property type="match status" value="1"/>
</dbReference>
<dbReference type="SUPFAM" id="SSF141523">
    <property type="entry name" value="L,D-transpeptidase catalytic domain-like"/>
    <property type="match status" value="1"/>
</dbReference>
<dbReference type="GO" id="GO:0018104">
    <property type="term" value="P:peptidoglycan-protein cross-linking"/>
    <property type="evidence" value="ECO:0007669"/>
    <property type="project" value="TreeGrafter"/>
</dbReference>
<evidence type="ECO:0000256" key="5">
    <source>
        <dbReference type="ARBA" id="ARBA00023316"/>
    </source>
</evidence>
<protein>
    <submittedName>
        <fullName evidence="9">Putative peptidoglycan binding domain-containing protein</fullName>
    </submittedName>
</protein>
<dbReference type="PROSITE" id="PS52029">
    <property type="entry name" value="LD_TPASE"/>
    <property type="match status" value="1"/>
</dbReference>
<comment type="pathway">
    <text evidence="1 6">Cell wall biogenesis; peptidoglycan biosynthesis.</text>
</comment>
<keyword evidence="3 6" id="KW-0133">Cell shape</keyword>
<evidence type="ECO:0000256" key="7">
    <source>
        <dbReference type="SAM" id="Phobius"/>
    </source>
</evidence>
<keyword evidence="7" id="KW-0812">Transmembrane</keyword>
<dbReference type="InterPro" id="IPR038054">
    <property type="entry name" value="LD_TPept-like_central_sf"/>
</dbReference>
<keyword evidence="10" id="KW-1185">Reference proteome</keyword>
<keyword evidence="5 6" id="KW-0961">Cell wall biogenesis/degradation</keyword>
<gene>
    <name evidence="9" type="ORF">SAMN05192533_11710</name>
</gene>
<dbReference type="GO" id="GO:0071555">
    <property type="term" value="P:cell wall organization"/>
    <property type="evidence" value="ECO:0007669"/>
    <property type="project" value="UniProtKB-UniRule"/>
</dbReference>
<dbReference type="OrthoDB" id="3176960at2"/>
<evidence type="ECO:0000256" key="3">
    <source>
        <dbReference type="ARBA" id="ARBA00022960"/>
    </source>
</evidence>
<evidence type="ECO:0000313" key="9">
    <source>
        <dbReference type="EMBL" id="SEN66406.1"/>
    </source>
</evidence>
<dbReference type="CDD" id="cd16913">
    <property type="entry name" value="YkuD_like"/>
    <property type="match status" value="1"/>
</dbReference>
<dbReference type="AlphaFoldDB" id="A0A1H8IE00"/>
<keyword evidence="2" id="KW-0808">Transferase</keyword>
<dbReference type="InterPro" id="IPR022029">
    <property type="entry name" value="YoaR-like_PG-bd"/>
</dbReference>
<evidence type="ECO:0000313" key="10">
    <source>
        <dbReference type="Proteomes" id="UP000198553"/>
    </source>
</evidence>
<feature type="transmembrane region" description="Helical" evidence="7">
    <location>
        <begin position="26"/>
        <end position="47"/>
    </location>
</feature>
<sequence length="481" mass="53483">MGQAVEQTVDEVVHSRKKTSKWYKNWKIIISIVLILITLIILGMSYYQANHFNANITINTIDVGGLTADEALAKLQASNLKNEIYIGDQQILDGQDRLMGLSEADLPEVEKLLKSQYTFFPSFKAEDFSLLPSEQDLYRSKVLKKALEQELVSMNETLEAPIDSQAILQDGKIIVTESNDGQQYDIDSLLESYDNHDYTSEVRLEPIHLLPIKEDSEMVKNQEKKLQELLDHTVDYKVQDQVHSLKGSDVIKNATVSGELKVKVDPKDLQAKLTEINDSQSTLGKDFTFKTHSGSVISVKGKGYGWALNVEKETAQVQAAFEKGESSTSASNIYGNGWSNEGYGYDTLTNDGIGDTYAEVSIAEQRMWLYKDGKEIFTTHVVTGKRSTGEDTNPGVWYILYKRTPYTLTGSAVGNPDYSVDVSYWAPFTNGGQGFHDASWRGNWSSTAYLTGGSGGCVNVPPGVMSTVYNNLSVYQPVVIY</sequence>
<evidence type="ECO:0000256" key="1">
    <source>
        <dbReference type="ARBA" id="ARBA00004752"/>
    </source>
</evidence>
<dbReference type="InterPro" id="IPR038063">
    <property type="entry name" value="Transpep_catalytic_dom"/>
</dbReference>
<evidence type="ECO:0000259" key="8">
    <source>
        <dbReference type="PROSITE" id="PS52029"/>
    </source>
</evidence>
<keyword evidence="7" id="KW-1133">Transmembrane helix</keyword>
<feature type="active site" description="Nucleophile" evidence="6">
    <location>
        <position position="457"/>
    </location>
</feature>
<accession>A0A1H8IE00</accession>
<organism evidence="9 10">
    <name type="scientific">Mesobacillus persicus</name>
    <dbReference type="NCBI Taxonomy" id="930146"/>
    <lineage>
        <taxon>Bacteria</taxon>
        <taxon>Bacillati</taxon>
        <taxon>Bacillota</taxon>
        <taxon>Bacilli</taxon>
        <taxon>Bacillales</taxon>
        <taxon>Bacillaceae</taxon>
        <taxon>Mesobacillus</taxon>
    </lineage>
</organism>
<dbReference type="UniPathway" id="UPA00219"/>
<dbReference type="InterPro" id="IPR005490">
    <property type="entry name" value="LD_TPept_cat_dom"/>
</dbReference>
<keyword evidence="7" id="KW-0472">Membrane</keyword>
<dbReference type="SUPFAM" id="SSF143985">
    <property type="entry name" value="L,D-transpeptidase pre-catalytic domain-like"/>
    <property type="match status" value="1"/>
</dbReference>
<keyword evidence="4 6" id="KW-0573">Peptidoglycan synthesis</keyword>
<evidence type="ECO:0000256" key="2">
    <source>
        <dbReference type="ARBA" id="ARBA00022679"/>
    </source>
</evidence>
<evidence type="ECO:0000256" key="4">
    <source>
        <dbReference type="ARBA" id="ARBA00022984"/>
    </source>
</evidence>
<dbReference type="Pfam" id="PF12229">
    <property type="entry name" value="PG_binding_4"/>
    <property type="match status" value="1"/>
</dbReference>
<dbReference type="Gene3D" id="3.10.20.800">
    <property type="match status" value="1"/>
</dbReference>